<evidence type="ECO:0000313" key="2">
    <source>
        <dbReference type="EMBL" id="SDY62823.1"/>
    </source>
</evidence>
<keyword evidence="1" id="KW-1133">Transmembrane helix</keyword>
<proteinExistence type="predicted"/>
<protein>
    <submittedName>
        <fullName evidence="2">Uncharacterized protein</fullName>
    </submittedName>
</protein>
<feature type="transmembrane region" description="Helical" evidence="1">
    <location>
        <begin position="12"/>
        <end position="32"/>
    </location>
</feature>
<evidence type="ECO:0000256" key="1">
    <source>
        <dbReference type="SAM" id="Phobius"/>
    </source>
</evidence>
<name>A0A1H3LEI6_9GAMM</name>
<gene>
    <name evidence="2" type="ORF">SAMN05421643_11746</name>
</gene>
<keyword evidence="1" id="KW-0472">Membrane</keyword>
<reference evidence="3" key="1">
    <citation type="submission" date="2016-10" db="EMBL/GenBank/DDBJ databases">
        <authorList>
            <person name="Varghese N."/>
            <person name="Submissions S."/>
        </authorList>
    </citation>
    <scope>NUCLEOTIDE SEQUENCE [LARGE SCALE GENOMIC DNA]</scope>
    <source>
        <strain evidence="3">ANC 5109</strain>
    </source>
</reference>
<dbReference type="EMBL" id="FNPK01000017">
    <property type="protein sequence ID" value="SDY62823.1"/>
    <property type="molecule type" value="Genomic_DNA"/>
</dbReference>
<sequence>MLDYIYMTNLPIYIYIFYFLMGLSLNVFSYNIAISNFNTTKAPFFVMFLLFLVANIIILTICPLISMHIGLYFLISIIIPYAAVWR</sequence>
<organism evidence="2 3">
    <name type="scientific">Acinetobacter kyonggiensis</name>
    <dbReference type="NCBI Taxonomy" id="595670"/>
    <lineage>
        <taxon>Bacteria</taxon>
        <taxon>Pseudomonadati</taxon>
        <taxon>Pseudomonadota</taxon>
        <taxon>Gammaproteobacteria</taxon>
        <taxon>Moraxellales</taxon>
        <taxon>Moraxellaceae</taxon>
        <taxon>Acinetobacter</taxon>
    </lineage>
</organism>
<feature type="transmembrane region" description="Helical" evidence="1">
    <location>
        <begin position="67"/>
        <end position="85"/>
    </location>
</feature>
<accession>A0A1H3LEI6</accession>
<keyword evidence="1" id="KW-0812">Transmembrane</keyword>
<dbReference type="AlphaFoldDB" id="A0A1H3LEI6"/>
<keyword evidence="3" id="KW-1185">Reference proteome</keyword>
<dbReference type="Proteomes" id="UP000199035">
    <property type="component" value="Unassembled WGS sequence"/>
</dbReference>
<feature type="transmembrane region" description="Helical" evidence="1">
    <location>
        <begin position="44"/>
        <end position="61"/>
    </location>
</feature>
<evidence type="ECO:0000313" key="3">
    <source>
        <dbReference type="Proteomes" id="UP000199035"/>
    </source>
</evidence>